<evidence type="ECO:0000313" key="4">
    <source>
        <dbReference type="Proteomes" id="UP001165283"/>
    </source>
</evidence>
<evidence type="ECO:0000259" key="2">
    <source>
        <dbReference type="Pfam" id="PF26571"/>
    </source>
</evidence>
<sequence length="393" mass="40763">MELRIRGARPAAPALVVALLVALLLGPVPAVAAPAADVVSGVEATVVPAPARDALPLITEITATECPELPPVWVVAQVQAESGWDAGLAGDRPGAPAGLLQLDQRTWTAAGGAPWPADPPPPGSEVTTAAAHLRVGVGWACANLRAVSTHLEETGKPTAPLDAMLVCHIAGCARVTGSATGVPEPGEADCPQRCAQVVHRYLAAVHANLDRFAAPTPAPGGAPTAADADAVAAVTGRPGTPAAWTGGATGCTRSDPTGGDCLTGATRHGFDEVADAFGGWEDGPSIRSAGCWDAHAWNPRSDHPRGRACDLFTGEQGRFAKGAALDSGWRVANWLRDNADALEVRYLIWQGRYWDPGVRDQNGWGRRYTGGGVYDVRDATGGHYDHVHVSFRE</sequence>
<name>A0ABT1A2K7_9PSEU</name>
<dbReference type="Pfam" id="PF26571">
    <property type="entry name" value="VldE"/>
    <property type="match status" value="1"/>
</dbReference>
<keyword evidence="1" id="KW-0732">Signal</keyword>
<comment type="caution">
    <text evidence="3">The sequence shown here is derived from an EMBL/GenBank/DDBJ whole genome shotgun (WGS) entry which is preliminary data.</text>
</comment>
<feature type="chain" id="PRO_5047410801" description="ARB-07466-like C-terminal domain-containing protein" evidence="1">
    <location>
        <begin position="33"/>
        <end position="393"/>
    </location>
</feature>
<dbReference type="RefSeq" id="WP_252440758.1">
    <property type="nucleotide sequence ID" value="NZ_JAGSOV010000040.1"/>
</dbReference>
<evidence type="ECO:0000313" key="3">
    <source>
        <dbReference type="EMBL" id="MCO1657249.1"/>
    </source>
</evidence>
<organism evidence="3 4">
    <name type="scientific">Pseudonocardia humida</name>
    <dbReference type="NCBI Taxonomy" id="2800819"/>
    <lineage>
        <taxon>Bacteria</taxon>
        <taxon>Bacillati</taxon>
        <taxon>Actinomycetota</taxon>
        <taxon>Actinomycetes</taxon>
        <taxon>Pseudonocardiales</taxon>
        <taxon>Pseudonocardiaceae</taxon>
        <taxon>Pseudonocardia</taxon>
    </lineage>
</organism>
<dbReference type="Gene3D" id="1.10.530.10">
    <property type="match status" value="1"/>
</dbReference>
<evidence type="ECO:0000256" key="1">
    <source>
        <dbReference type="SAM" id="SignalP"/>
    </source>
</evidence>
<feature type="domain" description="ARB-07466-like C-terminal" evidence="2">
    <location>
        <begin position="260"/>
        <end position="372"/>
    </location>
</feature>
<dbReference type="SUPFAM" id="SSF53955">
    <property type="entry name" value="Lysozyme-like"/>
    <property type="match status" value="1"/>
</dbReference>
<accession>A0ABT1A2K7</accession>
<proteinExistence type="predicted"/>
<reference evidence="3" key="1">
    <citation type="submission" date="2021-04" db="EMBL/GenBank/DDBJ databases">
        <title>Pseudonocardia sp. nov., isolated from sandy soil of mangrove forest.</title>
        <authorList>
            <person name="Zan Z."/>
            <person name="Huang R."/>
            <person name="Liu W."/>
        </authorList>
    </citation>
    <scope>NUCLEOTIDE SEQUENCE</scope>
    <source>
        <strain evidence="3">S2-4</strain>
    </source>
</reference>
<keyword evidence="4" id="KW-1185">Reference proteome</keyword>
<dbReference type="EMBL" id="JAGSOV010000040">
    <property type="protein sequence ID" value="MCO1657249.1"/>
    <property type="molecule type" value="Genomic_DNA"/>
</dbReference>
<feature type="signal peptide" evidence="1">
    <location>
        <begin position="1"/>
        <end position="32"/>
    </location>
</feature>
<dbReference type="InterPro" id="IPR023346">
    <property type="entry name" value="Lysozyme-like_dom_sf"/>
</dbReference>
<protein>
    <recommendedName>
        <fullName evidence="2">ARB-07466-like C-terminal domain-containing protein</fullName>
    </recommendedName>
</protein>
<gene>
    <name evidence="3" type="ORF">KDL28_19510</name>
</gene>
<dbReference type="Proteomes" id="UP001165283">
    <property type="component" value="Unassembled WGS sequence"/>
</dbReference>
<dbReference type="InterPro" id="IPR058593">
    <property type="entry name" value="ARB_07466-like_C"/>
</dbReference>